<accession>A0AAN8EIN4</accession>
<dbReference type="GO" id="GO:0032153">
    <property type="term" value="C:cell division site"/>
    <property type="evidence" value="ECO:0007669"/>
    <property type="project" value="TreeGrafter"/>
</dbReference>
<organism evidence="2 3">
    <name type="scientific">Knufia fluminis</name>
    <dbReference type="NCBI Taxonomy" id="191047"/>
    <lineage>
        <taxon>Eukaryota</taxon>
        <taxon>Fungi</taxon>
        <taxon>Dikarya</taxon>
        <taxon>Ascomycota</taxon>
        <taxon>Pezizomycotina</taxon>
        <taxon>Eurotiomycetes</taxon>
        <taxon>Chaetothyriomycetidae</taxon>
        <taxon>Chaetothyriales</taxon>
        <taxon>Trichomeriaceae</taxon>
        <taxon>Knufia</taxon>
    </lineage>
</organism>
<dbReference type="SUPFAM" id="SSF81901">
    <property type="entry name" value="HCP-like"/>
    <property type="match status" value="1"/>
</dbReference>
<dbReference type="InterPro" id="IPR011990">
    <property type="entry name" value="TPR-like_helical_dom_sf"/>
</dbReference>
<feature type="compositionally biased region" description="Low complexity" evidence="1">
    <location>
        <begin position="64"/>
        <end position="82"/>
    </location>
</feature>
<evidence type="ECO:0000313" key="3">
    <source>
        <dbReference type="Proteomes" id="UP001316803"/>
    </source>
</evidence>
<dbReference type="InterPro" id="IPR052945">
    <property type="entry name" value="Mitotic_Regulator"/>
</dbReference>
<dbReference type="AlphaFoldDB" id="A0AAN8EIN4"/>
<comment type="caution">
    <text evidence="2">The sequence shown here is derived from an EMBL/GenBank/DDBJ whole genome shotgun (WGS) entry which is preliminary data.</text>
</comment>
<dbReference type="Proteomes" id="UP001316803">
    <property type="component" value="Unassembled WGS sequence"/>
</dbReference>
<reference evidence="2 3" key="1">
    <citation type="submission" date="2022-12" db="EMBL/GenBank/DDBJ databases">
        <title>Genomic features and morphological characterization of a novel Knufia sp. strain isolated from spacecraft assembly facility.</title>
        <authorList>
            <person name="Teixeira M."/>
            <person name="Chander A.M."/>
            <person name="Stajich J.E."/>
            <person name="Venkateswaran K."/>
        </authorList>
    </citation>
    <scope>NUCLEOTIDE SEQUENCE [LARGE SCALE GENOMIC DNA]</scope>
    <source>
        <strain evidence="2 3">FJI-L2-BK-P2</strain>
    </source>
</reference>
<proteinExistence type="predicted"/>
<feature type="compositionally biased region" description="Basic and acidic residues" evidence="1">
    <location>
        <begin position="1"/>
        <end position="15"/>
    </location>
</feature>
<sequence>MPFRDLLKKKEKIEEQTDYSQPQQREALEPPAFKIVRSDTHTEELLDPPSFSPGDERSSREARSPPSSQRSIAGRFRSLSRSGDGDGSPKKDHKHLSDMLHLSRNKSRSSSASSANLPANLPDIQDAYNGNGDQEEKEAKWEQRATVLVSANRSPAIAASTGATTAQMSQLSLNTRPSRPRTISDAQSDVNIQNAIRLHEAGQLEEAARMFKQLADNGNVLSGVLYGLSLRHGWGCPKDESGAFTYLASAASDSAALEGEALKAGLKEGGAAKGELVLAIFELGNCYRYGWGTAIDKAAARQYYGTAANLGDTDAMNEAAWCYLEGFGGKKDKFKAAQLLRLAEKNGSKTLGNSWIWKDKYNPA</sequence>
<gene>
    <name evidence="2" type="ORF">OHC33_002029</name>
</gene>
<dbReference type="GO" id="GO:0010972">
    <property type="term" value="P:negative regulation of G2/M transition of mitotic cell cycle"/>
    <property type="evidence" value="ECO:0007669"/>
    <property type="project" value="TreeGrafter"/>
</dbReference>
<evidence type="ECO:0008006" key="4">
    <source>
        <dbReference type="Google" id="ProtNLM"/>
    </source>
</evidence>
<dbReference type="Gene3D" id="1.25.40.10">
    <property type="entry name" value="Tetratricopeptide repeat domain"/>
    <property type="match status" value="1"/>
</dbReference>
<feature type="compositionally biased region" description="Low complexity" evidence="1">
    <location>
        <begin position="108"/>
        <end position="122"/>
    </location>
</feature>
<protein>
    <recommendedName>
        <fullName evidence="4">HCP-like protein</fullName>
    </recommendedName>
</protein>
<evidence type="ECO:0000256" key="1">
    <source>
        <dbReference type="SAM" id="MobiDB-lite"/>
    </source>
</evidence>
<feature type="compositionally biased region" description="Basic and acidic residues" evidence="1">
    <location>
        <begin position="83"/>
        <end position="98"/>
    </location>
</feature>
<dbReference type="EMBL" id="JAKLMC020000004">
    <property type="protein sequence ID" value="KAK5956544.1"/>
    <property type="molecule type" value="Genomic_DNA"/>
</dbReference>
<name>A0AAN8EIN4_9EURO</name>
<dbReference type="Pfam" id="PF08238">
    <property type="entry name" value="Sel1"/>
    <property type="match status" value="3"/>
</dbReference>
<dbReference type="SMART" id="SM00671">
    <property type="entry name" value="SEL1"/>
    <property type="match status" value="3"/>
</dbReference>
<dbReference type="PANTHER" id="PTHR43628:SF1">
    <property type="entry name" value="CHITIN SYNTHASE REGULATORY FACTOR 2-RELATED"/>
    <property type="match status" value="1"/>
</dbReference>
<dbReference type="InterPro" id="IPR006597">
    <property type="entry name" value="Sel1-like"/>
</dbReference>
<dbReference type="PANTHER" id="PTHR43628">
    <property type="entry name" value="ACTIVATOR OF C KINASE PROTEIN 1-RELATED"/>
    <property type="match status" value="1"/>
</dbReference>
<feature type="compositionally biased region" description="Basic and acidic residues" evidence="1">
    <location>
        <begin position="54"/>
        <end position="63"/>
    </location>
</feature>
<feature type="region of interest" description="Disordered" evidence="1">
    <location>
        <begin position="1"/>
        <end position="141"/>
    </location>
</feature>
<evidence type="ECO:0000313" key="2">
    <source>
        <dbReference type="EMBL" id="KAK5956544.1"/>
    </source>
</evidence>
<keyword evidence="3" id="KW-1185">Reference proteome</keyword>